<protein>
    <submittedName>
        <fullName evidence="2">Uncharacterized protein</fullName>
    </submittedName>
</protein>
<evidence type="ECO:0000313" key="3">
    <source>
        <dbReference type="Proteomes" id="UP000834106"/>
    </source>
</evidence>
<keyword evidence="3" id="KW-1185">Reference proteome</keyword>
<evidence type="ECO:0000313" key="2">
    <source>
        <dbReference type="EMBL" id="CAI9759212.1"/>
    </source>
</evidence>
<feature type="region of interest" description="Disordered" evidence="1">
    <location>
        <begin position="41"/>
        <end position="60"/>
    </location>
</feature>
<accession>A0AAD1YXL4</accession>
<sequence length="135" mass="14697">MVLLASTTVQDRGVDLSAPFLAPPYVHGDISMSSEKVYIQRCNSSNSSSSTSENKQEKAKPVAKFQDLNFPLASNEPLNLFDEAGLDLKLVPSSTSSPSSSNYQSVCTLDKVKSALERAEKETFRKRSISMSKSS</sequence>
<dbReference type="AlphaFoldDB" id="A0AAD1YXL4"/>
<gene>
    <name evidence="2" type="ORF">FPE_LOCUS6642</name>
</gene>
<proteinExistence type="predicted"/>
<evidence type="ECO:0000256" key="1">
    <source>
        <dbReference type="SAM" id="MobiDB-lite"/>
    </source>
</evidence>
<feature type="compositionally biased region" description="Low complexity" evidence="1">
    <location>
        <begin position="43"/>
        <end position="53"/>
    </location>
</feature>
<name>A0AAD1YXL4_9LAMI</name>
<dbReference type="Proteomes" id="UP000834106">
    <property type="component" value="Chromosome 4"/>
</dbReference>
<dbReference type="EMBL" id="OU503039">
    <property type="protein sequence ID" value="CAI9759212.1"/>
    <property type="molecule type" value="Genomic_DNA"/>
</dbReference>
<organism evidence="2 3">
    <name type="scientific">Fraxinus pennsylvanica</name>
    <dbReference type="NCBI Taxonomy" id="56036"/>
    <lineage>
        <taxon>Eukaryota</taxon>
        <taxon>Viridiplantae</taxon>
        <taxon>Streptophyta</taxon>
        <taxon>Embryophyta</taxon>
        <taxon>Tracheophyta</taxon>
        <taxon>Spermatophyta</taxon>
        <taxon>Magnoliopsida</taxon>
        <taxon>eudicotyledons</taxon>
        <taxon>Gunneridae</taxon>
        <taxon>Pentapetalae</taxon>
        <taxon>asterids</taxon>
        <taxon>lamiids</taxon>
        <taxon>Lamiales</taxon>
        <taxon>Oleaceae</taxon>
        <taxon>Oleeae</taxon>
        <taxon>Fraxinus</taxon>
    </lineage>
</organism>
<reference evidence="2" key="1">
    <citation type="submission" date="2023-05" db="EMBL/GenBank/DDBJ databases">
        <authorList>
            <person name="Huff M."/>
        </authorList>
    </citation>
    <scope>NUCLEOTIDE SEQUENCE</scope>
</reference>